<dbReference type="EMBL" id="BMDC01000001">
    <property type="protein sequence ID" value="GGH60222.1"/>
    <property type="molecule type" value="Genomic_DNA"/>
</dbReference>
<organism evidence="2 3">
    <name type="scientific">Rothia aerolata</name>
    <dbReference type="NCBI Taxonomy" id="1812262"/>
    <lineage>
        <taxon>Bacteria</taxon>
        <taxon>Bacillati</taxon>
        <taxon>Actinomycetota</taxon>
        <taxon>Actinomycetes</taxon>
        <taxon>Micrococcales</taxon>
        <taxon>Micrococcaceae</taxon>
        <taxon>Rothia</taxon>
    </lineage>
</organism>
<dbReference type="CDD" id="cd06588">
    <property type="entry name" value="PhnB_like"/>
    <property type="match status" value="1"/>
</dbReference>
<dbReference type="InterPro" id="IPR029068">
    <property type="entry name" value="Glyas_Bleomycin-R_OHBP_Dase"/>
</dbReference>
<dbReference type="InterPro" id="IPR028973">
    <property type="entry name" value="PhnB-like"/>
</dbReference>
<protein>
    <submittedName>
        <fullName evidence="2">VOC family protein</fullName>
    </submittedName>
</protein>
<dbReference type="SUPFAM" id="SSF54593">
    <property type="entry name" value="Glyoxalase/Bleomycin resistance protein/Dihydroxybiphenyl dioxygenase"/>
    <property type="match status" value="1"/>
</dbReference>
<dbReference type="Gene3D" id="3.10.180.10">
    <property type="entry name" value="2,3-Dihydroxybiphenyl 1,2-Dioxygenase, domain 1"/>
    <property type="match status" value="1"/>
</dbReference>
<reference evidence="2 3" key="1">
    <citation type="journal article" date="2014" name="Int. J. Syst. Evol. Microbiol.">
        <title>Complete genome sequence of Corynebacterium casei LMG S-19264T (=DSM 44701T), isolated from a smear-ripened cheese.</title>
        <authorList>
            <consortium name="US DOE Joint Genome Institute (JGI-PGF)"/>
            <person name="Walter F."/>
            <person name="Albersmeier A."/>
            <person name="Kalinowski J."/>
            <person name="Ruckert C."/>
        </authorList>
    </citation>
    <scope>NUCLEOTIDE SEQUENCE [LARGE SCALE GENOMIC DNA]</scope>
    <source>
        <strain evidence="2 3">CCM 8669</strain>
    </source>
</reference>
<evidence type="ECO:0000259" key="1">
    <source>
        <dbReference type="Pfam" id="PF00903"/>
    </source>
</evidence>
<gene>
    <name evidence="2" type="ORF">GCM10007359_08190</name>
</gene>
<proteinExistence type="predicted"/>
<dbReference type="PANTHER" id="PTHR33990:SF1">
    <property type="entry name" value="PROTEIN YJDN"/>
    <property type="match status" value="1"/>
</dbReference>
<dbReference type="PANTHER" id="PTHR33990">
    <property type="entry name" value="PROTEIN YJDN-RELATED"/>
    <property type="match status" value="1"/>
</dbReference>
<dbReference type="Pfam" id="PF00903">
    <property type="entry name" value="Glyoxalase"/>
    <property type="match status" value="1"/>
</dbReference>
<feature type="domain" description="Glyoxalase/fosfomycin resistance/dioxygenase" evidence="1">
    <location>
        <begin position="5"/>
        <end position="134"/>
    </location>
</feature>
<evidence type="ECO:0000313" key="3">
    <source>
        <dbReference type="Proteomes" id="UP000600171"/>
    </source>
</evidence>
<sequence>MSIRLNPYFTFTGQAREALEFYESVFGGELKVASFKDFQAPVDPEFSEMVMHGELYTSHFIIQASDGAAISRPENNATTNMECAVIGAADEVELAREWFDKLQDGATQVMPLNQAPWGAHFGSLTDKFGIAWMFNFGG</sequence>
<dbReference type="AlphaFoldDB" id="A0A917IP72"/>
<accession>A0A917IP72</accession>
<comment type="caution">
    <text evidence="2">The sequence shown here is derived from an EMBL/GenBank/DDBJ whole genome shotgun (WGS) entry which is preliminary data.</text>
</comment>
<name>A0A917IP72_9MICC</name>
<evidence type="ECO:0000313" key="2">
    <source>
        <dbReference type="EMBL" id="GGH60222.1"/>
    </source>
</evidence>
<dbReference type="RefSeq" id="WP_188359028.1">
    <property type="nucleotide sequence ID" value="NZ_BMDC01000001.1"/>
</dbReference>
<dbReference type="InterPro" id="IPR004360">
    <property type="entry name" value="Glyas_Fos-R_dOase_dom"/>
</dbReference>
<keyword evidence="3" id="KW-1185">Reference proteome</keyword>
<dbReference type="Proteomes" id="UP000600171">
    <property type="component" value="Unassembled WGS sequence"/>
</dbReference>